<keyword evidence="3" id="KW-1003">Cell membrane</keyword>
<feature type="transmembrane region" description="Helical" evidence="7">
    <location>
        <begin position="38"/>
        <end position="60"/>
    </location>
</feature>
<evidence type="ECO:0000256" key="4">
    <source>
        <dbReference type="ARBA" id="ARBA00022692"/>
    </source>
</evidence>
<feature type="transmembrane region" description="Helical" evidence="7">
    <location>
        <begin position="135"/>
        <end position="155"/>
    </location>
</feature>
<dbReference type="SUPFAM" id="SSF161098">
    <property type="entry name" value="MetI-like"/>
    <property type="match status" value="1"/>
</dbReference>
<dbReference type="RefSeq" id="WP_130507176.1">
    <property type="nucleotide sequence ID" value="NZ_SHLC01000001.1"/>
</dbReference>
<dbReference type="InterPro" id="IPR051393">
    <property type="entry name" value="ABC_transporter_permease"/>
</dbReference>
<feature type="transmembrane region" description="Helical" evidence="7">
    <location>
        <begin position="184"/>
        <end position="212"/>
    </location>
</feature>
<keyword evidence="4 7" id="KW-0812">Transmembrane</keyword>
<comment type="caution">
    <text evidence="10">The sequence shown here is derived from an EMBL/GenBank/DDBJ whole genome shotgun (WGS) entry which is preliminary data.</text>
</comment>
<sequence length="322" mass="35218">MSADTRLRRPEPGLAPSERRAATGPRPTSARTRVRRGLGLAPIAWAAIGLYLIFLIYPILRSIMTSFTDRNPLQLESSFVGFDNYTEMFNDPNLHRSLVFTLVVVVFVTVISNAFGILFAILLNKTTTNFRIMRTLVFIPQVLSGVIVAFIWRSILTQDGLLNSSLAGMGLIDSPISWIGTPELATMSICIVVSWVTIAFTTVVYTASLQAVPAELYEAARMDGANAFKRFHHVTFPMIAPGMTICVVLCMITTFKLYDIIAVLTGGGPAGSTESAAFYLVNVAFTSNRFGYSSAISILLLVMTALVAYGVTAILRRREAQL</sequence>
<reference evidence="10 11" key="1">
    <citation type="submission" date="2019-02" db="EMBL/GenBank/DDBJ databases">
        <title>Sequencing the genomes of 1000 actinobacteria strains.</title>
        <authorList>
            <person name="Klenk H.-P."/>
        </authorList>
    </citation>
    <scope>NUCLEOTIDE SEQUENCE [LARGE SCALE GENOMIC DNA]</scope>
    <source>
        <strain evidence="10 11">DSM 18319</strain>
    </source>
</reference>
<keyword evidence="11" id="KW-1185">Reference proteome</keyword>
<dbReference type="PANTHER" id="PTHR30193">
    <property type="entry name" value="ABC TRANSPORTER PERMEASE PROTEIN"/>
    <property type="match status" value="1"/>
</dbReference>
<evidence type="ECO:0000313" key="11">
    <source>
        <dbReference type="Proteomes" id="UP000291483"/>
    </source>
</evidence>
<evidence type="ECO:0000256" key="1">
    <source>
        <dbReference type="ARBA" id="ARBA00004651"/>
    </source>
</evidence>
<comment type="similarity">
    <text evidence="7">Belongs to the binding-protein-dependent transport system permease family.</text>
</comment>
<evidence type="ECO:0000256" key="3">
    <source>
        <dbReference type="ARBA" id="ARBA00022475"/>
    </source>
</evidence>
<gene>
    <name evidence="10" type="ORF">EV379_3456</name>
</gene>
<protein>
    <submittedName>
        <fullName evidence="10">Carbohydrate ABC transporter membrane protein 1 (CUT1 family)</fullName>
    </submittedName>
</protein>
<dbReference type="OrthoDB" id="9805974at2"/>
<dbReference type="CDD" id="cd06261">
    <property type="entry name" value="TM_PBP2"/>
    <property type="match status" value="1"/>
</dbReference>
<dbReference type="Pfam" id="PF00528">
    <property type="entry name" value="BPD_transp_1"/>
    <property type="match status" value="1"/>
</dbReference>
<evidence type="ECO:0000256" key="2">
    <source>
        <dbReference type="ARBA" id="ARBA00022448"/>
    </source>
</evidence>
<evidence type="ECO:0000256" key="5">
    <source>
        <dbReference type="ARBA" id="ARBA00022989"/>
    </source>
</evidence>
<feature type="transmembrane region" description="Helical" evidence="7">
    <location>
        <begin position="233"/>
        <end position="255"/>
    </location>
</feature>
<evidence type="ECO:0000313" key="10">
    <source>
        <dbReference type="EMBL" id="RZU67079.1"/>
    </source>
</evidence>
<name>A0A4Q8ASQ2_9MICO</name>
<dbReference type="GO" id="GO:0055085">
    <property type="term" value="P:transmembrane transport"/>
    <property type="evidence" value="ECO:0007669"/>
    <property type="project" value="InterPro"/>
</dbReference>
<evidence type="ECO:0000256" key="6">
    <source>
        <dbReference type="ARBA" id="ARBA00023136"/>
    </source>
</evidence>
<organism evidence="10 11">
    <name type="scientific">Microterricola gilva</name>
    <dbReference type="NCBI Taxonomy" id="393267"/>
    <lineage>
        <taxon>Bacteria</taxon>
        <taxon>Bacillati</taxon>
        <taxon>Actinomycetota</taxon>
        <taxon>Actinomycetes</taxon>
        <taxon>Micrococcales</taxon>
        <taxon>Microbacteriaceae</taxon>
        <taxon>Microterricola</taxon>
    </lineage>
</organism>
<comment type="subcellular location">
    <subcellularLocation>
        <location evidence="1 7">Cell membrane</location>
        <topology evidence="1 7">Multi-pass membrane protein</topology>
    </subcellularLocation>
</comment>
<feature type="region of interest" description="Disordered" evidence="8">
    <location>
        <begin position="1"/>
        <end position="30"/>
    </location>
</feature>
<dbReference type="EMBL" id="SHLC01000001">
    <property type="protein sequence ID" value="RZU67079.1"/>
    <property type="molecule type" value="Genomic_DNA"/>
</dbReference>
<dbReference type="AlphaFoldDB" id="A0A4Q8ASQ2"/>
<dbReference type="Gene3D" id="1.10.3720.10">
    <property type="entry name" value="MetI-like"/>
    <property type="match status" value="1"/>
</dbReference>
<evidence type="ECO:0000259" key="9">
    <source>
        <dbReference type="PROSITE" id="PS50928"/>
    </source>
</evidence>
<keyword evidence="5 7" id="KW-1133">Transmembrane helix</keyword>
<dbReference type="PANTHER" id="PTHR30193:SF41">
    <property type="entry name" value="DIACETYLCHITOBIOSE UPTAKE SYSTEM PERMEASE PROTEIN NGCF"/>
    <property type="match status" value="1"/>
</dbReference>
<dbReference type="InterPro" id="IPR035906">
    <property type="entry name" value="MetI-like_sf"/>
</dbReference>
<dbReference type="GO" id="GO:0005886">
    <property type="term" value="C:plasma membrane"/>
    <property type="evidence" value="ECO:0007669"/>
    <property type="project" value="UniProtKB-SubCell"/>
</dbReference>
<feature type="transmembrane region" description="Helical" evidence="7">
    <location>
        <begin position="98"/>
        <end position="123"/>
    </location>
</feature>
<keyword evidence="2 7" id="KW-0813">Transport</keyword>
<accession>A0A4Q8ASQ2</accession>
<proteinExistence type="inferred from homology"/>
<dbReference type="InterPro" id="IPR000515">
    <property type="entry name" value="MetI-like"/>
</dbReference>
<evidence type="ECO:0000256" key="7">
    <source>
        <dbReference type="RuleBase" id="RU363032"/>
    </source>
</evidence>
<feature type="domain" description="ABC transmembrane type-1" evidence="9">
    <location>
        <begin position="98"/>
        <end position="311"/>
    </location>
</feature>
<keyword evidence="6 7" id="KW-0472">Membrane</keyword>
<dbReference type="Proteomes" id="UP000291483">
    <property type="component" value="Unassembled WGS sequence"/>
</dbReference>
<feature type="compositionally biased region" description="Basic and acidic residues" evidence="8">
    <location>
        <begin position="1"/>
        <end position="21"/>
    </location>
</feature>
<dbReference type="PROSITE" id="PS50928">
    <property type="entry name" value="ABC_TM1"/>
    <property type="match status" value="1"/>
</dbReference>
<evidence type="ECO:0000256" key="8">
    <source>
        <dbReference type="SAM" id="MobiDB-lite"/>
    </source>
</evidence>
<feature type="transmembrane region" description="Helical" evidence="7">
    <location>
        <begin position="290"/>
        <end position="315"/>
    </location>
</feature>